<protein>
    <submittedName>
        <fullName evidence="2">Uncharacterized protein</fullName>
    </submittedName>
</protein>
<evidence type="ECO:0000313" key="3">
    <source>
        <dbReference type="Proteomes" id="UP000578449"/>
    </source>
</evidence>
<evidence type="ECO:0000313" key="2">
    <source>
        <dbReference type="EMBL" id="MBB5138146.1"/>
    </source>
</evidence>
<keyword evidence="3" id="KW-1185">Reference proteome</keyword>
<accession>A0A840PH34</accession>
<gene>
    <name evidence="2" type="ORF">HNP84_007899</name>
</gene>
<dbReference type="Proteomes" id="UP000578449">
    <property type="component" value="Unassembled WGS sequence"/>
</dbReference>
<feature type="compositionally biased region" description="Basic and acidic residues" evidence="1">
    <location>
        <begin position="15"/>
        <end position="29"/>
    </location>
</feature>
<dbReference type="AlphaFoldDB" id="A0A840PH34"/>
<comment type="caution">
    <text evidence="2">The sequence shown here is derived from an EMBL/GenBank/DDBJ whole genome shotgun (WGS) entry which is preliminary data.</text>
</comment>
<evidence type="ECO:0000256" key="1">
    <source>
        <dbReference type="SAM" id="MobiDB-lite"/>
    </source>
</evidence>
<feature type="region of interest" description="Disordered" evidence="1">
    <location>
        <begin position="1"/>
        <end position="29"/>
    </location>
</feature>
<name>A0A840PH34_9ACTN</name>
<reference evidence="2 3" key="1">
    <citation type="submission" date="2020-08" db="EMBL/GenBank/DDBJ databases">
        <title>Genomic Encyclopedia of Type Strains, Phase IV (KMG-IV): sequencing the most valuable type-strain genomes for metagenomic binning, comparative biology and taxonomic classification.</title>
        <authorList>
            <person name="Goeker M."/>
        </authorList>
    </citation>
    <scope>NUCLEOTIDE SEQUENCE [LARGE SCALE GENOMIC DNA]</scope>
    <source>
        <strain evidence="2 3">DSM 45615</strain>
    </source>
</reference>
<sequence>MNQHTPQLRAAAAAREPRRAVRPIPREAR</sequence>
<organism evidence="2 3">
    <name type="scientific">Thermocatellispora tengchongensis</name>
    <dbReference type="NCBI Taxonomy" id="1073253"/>
    <lineage>
        <taxon>Bacteria</taxon>
        <taxon>Bacillati</taxon>
        <taxon>Actinomycetota</taxon>
        <taxon>Actinomycetes</taxon>
        <taxon>Streptosporangiales</taxon>
        <taxon>Streptosporangiaceae</taxon>
        <taxon>Thermocatellispora</taxon>
    </lineage>
</organism>
<proteinExistence type="predicted"/>
<dbReference type="EMBL" id="JACHGN010000022">
    <property type="protein sequence ID" value="MBB5138146.1"/>
    <property type="molecule type" value="Genomic_DNA"/>
</dbReference>